<feature type="transmembrane region" description="Helical" evidence="7">
    <location>
        <begin position="378"/>
        <end position="397"/>
    </location>
</feature>
<evidence type="ECO:0000256" key="1">
    <source>
        <dbReference type="ARBA" id="ARBA00004651"/>
    </source>
</evidence>
<dbReference type="Proteomes" id="UP000283360">
    <property type="component" value="Unassembled WGS sequence"/>
</dbReference>
<evidence type="ECO:0000313" key="11">
    <source>
        <dbReference type="EMBL" id="RHG60075.1"/>
    </source>
</evidence>
<dbReference type="Pfam" id="PF12821">
    <property type="entry name" value="ThrE_2"/>
    <property type="match status" value="1"/>
</dbReference>
<feature type="domain" description="Threonine/serine exporter-like N-terminal" evidence="8">
    <location>
        <begin position="14"/>
        <end position="250"/>
    </location>
</feature>
<evidence type="ECO:0000259" key="8">
    <source>
        <dbReference type="Pfam" id="PF06738"/>
    </source>
</evidence>
<feature type="transmembrane region" description="Helical" evidence="7">
    <location>
        <begin position="344"/>
        <end position="366"/>
    </location>
</feature>
<comment type="similarity">
    <text evidence="6">Belongs to the ThrE exporter (TC 2.A.79) family.</text>
</comment>
<evidence type="ECO:0000256" key="7">
    <source>
        <dbReference type="SAM" id="Phobius"/>
    </source>
</evidence>
<keyword evidence="12" id="KW-1185">Reference proteome</keyword>
<evidence type="ECO:0000259" key="9">
    <source>
        <dbReference type="Pfam" id="PF12821"/>
    </source>
</evidence>
<evidence type="ECO:0000256" key="3">
    <source>
        <dbReference type="ARBA" id="ARBA00022692"/>
    </source>
</evidence>
<feature type="transmembrane region" description="Helical" evidence="7">
    <location>
        <begin position="236"/>
        <end position="254"/>
    </location>
</feature>
<evidence type="ECO:0000313" key="10">
    <source>
        <dbReference type="EMBL" id="RGT91574.1"/>
    </source>
</evidence>
<keyword evidence="4 7" id="KW-1133">Transmembrane helix</keyword>
<dbReference type="PANTHER" id="PTHR34390:SF2">
    <property type="entry name" value="SUCCINATE TRANSPORTER SUBUNIT YJJP-RELATED"/>
    <property type="match status" value="1"/>
</dbReference>
<dbReference type="RefSeq" id="WP_117834606.1">
    <property type="nucleotide sequence ID" value="NZ_QRIM01000010.1"/>
</dbReference>
<keyword evidence="2" id="KW-1003">Cell membrane</keyword>
<dbReference type="GO" id="GO:0015744">
    <property type="term" value="P:succinate transport"/>
    <property type="evidence" value="ECO:0007669"/>
    <property type="project" value="TreeGrafter"/>
</dbReference>
<feature type="transmembrane region" description="Helical" evidence="7">
    <location>
        <begin position="266"/>
        <end position="284"/>
    </location>
</feature>
<dbReference type="GO" id="GO:0005886">
    <property type="term" value="C:plasma membrane"/>
    <property type="evidence" value="ECO:0007669"/>
    <property type="project" value="UniProtKB-SubCell"/>
</dbReference>
<keyword evidence="5 7" id="KW-0472">Membrane</keyword>
<feature type="transmembrane region" description="Helical" evidence="7">
    <location>
        <begin position="169"/>
        <end position="192"/>
    </location>
</feature>
<feature type="transmembrane region" description="Helical" evidence="7">
    <location>
        <begin position="144"/>
        <end position="162"/>
    </location>
</feature>
<dbReference type="AlphaFoldDB" id="A0A3R6GDZ9"/>
<feature type="transmembrane region" description="Helical" evidence="7">
    <location>
        <begin position="291"/>
        <end position="309"/>
    </location>
</feature>
<evidence type="ECO:0000256" key="2">
    <source>
        <dbReference type="ARBA" id="ARBA00022475"/>
    </source>
</evidence>
<keyword evidence="3 7" id="KW-0812">Transmembrane</keyword>
<feature type="transmembrane region" description="Helical" evidence="7">
    <location>
        <begin position="315"/>
        <end position="332"/>
    </location>
</feature>
<dbReference type="PANTHER" id="PTHR34390">
    <property type="entry name" value="UPF0442 PROTEIN YJJB-RELATED"/>
    <property type="match status" value="1"/>
</dbReference>
<reference evidence="12 13" key="1">
    <citation type="submission" date="2018-08" db="EMBL/GenBank/DDBJ databases">
        <title>A genome reference for cultivated species of the human gut microbiota.</title>
        <authorList>
            <person name="Zou Y."/>
            <person name="Xue W."/>
            <person name="Luo G."/>
        </authorList>
    </citation>
    <scope>NUCLEOTIDE SEQUENCE [LARGE SCALE GENOMIC DNA]</scope>
    <source>
        <strain evidence="10 12">AF18-12LB</strain>
        <strain evidence="11 13">AM22-12LB</strain>
    </source>
</reference>
<protein>
    <submittedName>
        <fullName evidence="11">Threonine/serine exporter family protein</fullName>
    </submittedName>
</protein>
<evidence type="ECO:0000256" key="6">
    <source>
        <dbReference type="ARBA" id="ARBA00034125"/>
    </source>
</evidence>
<gene>
    <name evidence="11" type="ORF">DW252_09820</name>
    <name evidence="10" type="ORF">DWX03_03970</name>
</gene>
<dbReference type="InterPro" id="IPR024528">
    <property type="entry name" value="ThrE_2"/>
</dbReference>
<name>A0A3R6GDZ9_9FIRM</name>
<evidence type="ECO:0000313" key="13">
    <source>
        <dbReference type="Proteomes" id="UP000286595"/>
    </source>
</evidence>
<organism evidence="11 13">
    <name type="scientific">Coprococcus comes</name>
    <dbReference type="NCBI Taxonomy" id="410072"/>
    <lineage>
        <taxon>Bacteria</taxon>
        <taxon>Bacillati</taxon>
        <taxon>Bacillota</taxon>
        <taxon>Clostridia</taxon>
        <taxon>Lachnospirales</taxon>
        <taxon>Lachnospiraceae</taxon>
        <taxon>Coprococcus</taxon>
    </lineage>
</organism>
<evidence type="ECO:0000256" key="5">
    <source>
        <dbReference type="ARBA" id="ARBA00023136"/>
    </source>
</evidence>
<dbReference type="InterPro" id="IPR010619">
    <property type="entry name" value="ThrE-like_N"/>
</dbReference>
<sequence length="416" mass="46476">MSVKYDYERIVQGILDIGEAMIRCGAENFRLQDSLYRICRSYGFVKYDIFVIPSNIQITVETPEGQIITQIRLVEIGECDFDKLDYLNNLCRKVCKEKPDAKELRRQFEEVMGRPEQKWYTHYAAGILGGTGFAVFFGCNVRDAIIAVIVSIVIVAVGNWLAEREKNLMAYNLILSFIAEMIILLSVKFGFADHEERIMIGIVMLLISGLSTTNGIRDLLQKDFISGSINIMNSMLGASGIAFGTAIPMILFGGVEAEGFILTPNLIVQLISCTAACVGFALWFKIRGMQVVYCGIGAFFTWLIYALVYEVRPSNFLATTIAATFVAFYAFIMSRINKAPSTIFLTASVFPLIPGPNLYYVMYACVSGNMHMLLEQTITLFATCVAIAFGFNFVDIASRTIMRGMKVEYHIGKSDR</sequence>
<feature type="domain" description="Threonine/Serine exporter ThrE" evidence="9">
    <location>
        <begin position="270"/>
        <end position="396"/>
    </location>
</feature>
<dbReference type="GO" id="GO:0022857">
    <property type="term" value="F:transmembrane transporter activity"/>
    <property type="evidence" value="ECO:0007669"/>
    <property type="project" value="InterPro"/>
</dbReference>
<dbReference type="Pfam" id="PF06738">
    <property type="entry name" value="ThrE"/>
    <property type="match status" value="1"/>
</dbReference>
<evidence type="ECO:0000313" key="12">
    <source>
        <dbReference type="Proteomes" id="UP000283360"/>
    </source>
</evidence>
<dbReference type="EMBL" id="QRIM01000010">
    <property type="protein sequence ID" value="RHG60075.1"/>
    <property type="molecule type" value="Genomic_DNA"/>
</dbReference>
<evidence type="ECO:0000256" key="4">
    <source>
        <dbReference type="ARBA" id="ARBA00022989"/>
    </source>
</evidence>
<dbReference type="EMBL" id="QRXJ01000004">
    <property type="protein sequence ID" value="RGT91574.1"/>
    <property type="molecule type" value="Genomic_DNA"/>
</dbReference>
<feature type="transmembrane region" description="Helical" evidence="7">
    <location>
        <begin position="198"/>
        <end position="216"/>
    </location>
</feature>
<comment type="subcellular location">
    <subcellularLocation>
        <location evidence="1">Cell membrane</location>
        <topology evidence="1">Multi-pass membrane protein</topology>
    </subcellularLocation>
</comment>
<dbReference type="InterPro" id="IPR050539">
    <property type="entry name" value="ThrE_Dicarb/AminoAcid_Exp"/>
</dbReference>
<comment type="caution">
    <text evidence="11">The sequence shown here is derived from an EMBL/GenBank/DDBJ whole genome shotgun (WGS) entry which is preliminary data.</text>
</comment>
<proteinExistence type="inferred from homology"/>
<accession>A0A3R6GDZ9</accession>
<dbReference type="Proteomes" id="UP000286595">
    <property type="component" value="Unassembled WGS sequence"/>
</dbReference>
<feature type="transmembrane region" description="Helical" evidence="7">
    <location>
        <begin position="120"/>
        <end position="138"/>
    </location>
</feature>